<dbReference type="AlphaFoldDB" id="A0AAV2TXH0"/>
<evidence type="ECO:0008006" key="4">
    <source>
        <dbReference type="Google" id="ProtNLM"/>
    </source>
</evidence>
<evidence type="ECO:0000256" key="1">
    <source>
        <dbReference type="SAM" id="SignalP"/>
    </source>
</evidence>
<feature type="signal peptide" evidence="1">
    <location>
        <begin position="1"/>
        <end position="22"/>
    </location>
</feature>
<feature type="chain" id="PRO_5043954564" description="Secreted protein" evidence="1">
    <location>
        <begin position="23"/>
        <end position="81"/>
    </location>
</feature>
<keyword evidence="1" id="KW-0732">Signal</keyword>
<sequence>MNRLLKFLFVLFFSTNPGRIHGAKVCSEMDAVQETHGFVQPYQIAAGCQFKINLRSHCTLSAVVLGTKIGLLEKPSVVSGS</sequence>
<accession>A0AAV2TXH0</accession>
<name>A0AAV2TXH0_CALDB</name>
<gene>
    <name evidence="2" type="ORF">CDAUBV1_LOCUS16124</name>
</gene>
<reference evidence="2" key="1">
    <citation type="submission" date="2024-06" db="EMBL/GenBank/DDBJ databases">
        <authorList>
            <person name="Liu X."/>
            <person name="Lenzi L."/>
            <person name="Haldenby T S."/>
            <person name="Uol C."/>
        </authorList>
    </citation>
    <scope>NUCLEOTIDE SEQUENCE</scope>
</reference>
<evidence type="ECO:0000313" key="3">
    <source>
        <dbReference type="Proteomes" id="UP001497525"/>
    </source>
</evidence>
<evidence type="ECO:0000313" key="2">
    <source>
        <dbReference type="EMBL" id="CAL5140821.1"/>
    </source>
</evidence>
<dbReference type="EMBL" id="CAXLJL010000800">
    <property type="protein sequence ID" value="CAL5140821.1"/>
    <property type="molecule type" value="Genomic_DNA"/>
</dbReference>
<proteinExistence type="predicted"/>
<dbReference type="Proteomes" id="UP001497525">
    <property type="component" value="Unassembled WGS sequence"/>
</dbReference>
<comment type="caution">
    <text evidence="2">The sequence shown here is derived from an EMBL/GenBank/DDBJ whole genome shotgun (WGS) entry which is preliminary data.</text>
</comment>
<organism evidence="2 3">
    <name type="scientific">Calicophoron daubneyi</name>
    <name type="common">Rumen fluke</name>
    <name type="synonym">Paramphistomum daubneyi</name>
    <dbReference type="NCBI Taxonomy" id="300641"/>
    <lineage>
        <taxon>Eukaryota</taxon>
        <taxon>Metazoa</taxon>
        <taxon>Spiralia</taxon>
        <taxon>Lophotrochozoa</taxon>
        <taxon>Platyhelminthes</taxon>
        <taxon>Trematoda</taxon>
        <taxon>Digenea</taxon>
        <taxon>Plagiorchiida</taxon>
        <taxon>Pronocephalata</taxon>
        <taxon>Paramphistomoidea</taxon>
        <taxon>Paramphistomidae</taxon>
        <taxon>Calicophoron</taxon>
    </lineage>
</organism>
<protein>
    <recommendedName>
        <fullName evidence="4">Secreted protein</fullName>
    </recommendedName>
</protein>